<evidence type="ECO:0000256" key="8">
    <source>
        <dbReference type="SAM" id="MobiDB-lite"/>
    </source>
</evidence>
<dbReference type="PROSITE" id="PS51892">
    <property type="entry name" value="SUBTILASE"/>
    <property type="match status" value="1"/>
</dbReference>
<dbReference type="GO" id="GO:0006508">
    <property type="term" value="P:proteolysis"/>
    <property type="evidence" value="ECO:0007669"/>
    <property type="project" value="UniProtKB-KW"/>
</dbReference>
<keyword evidence="4 5" id="KW-0720">Serine protease</keyword>
<dbReference type="Proteomes" id="UP000016233">
    <property type="component" value="Chromosome"/>
</dbReference>
<dbReference type="RefSeq" id="WP_021002836.1">
    <property type="nucleotide sequence ID" value="NC_022246.1"/>
</dbReference>
<dbReference type="InterPro" id="IPR036852">
    <property type="entry name" value="Peptidase_S8/S53_dom_sf"/>
</dbReference>
<evidence type="ECO:0000313" key="12">
    <source>
        <dbReference type="Proteomes" id="UP000016233"/>
    </source>
</evidence>
<dbReference type="InterPro" id="IPR022398">
    <property type="entry name" value="Peptidase_S8_His-AS"/>
</dbReference>
<dbReference type="PANTHER" id="PTHR43806:SF11">
    <property type="entry name" value="CEREVISIN-RELATED"/>
    <property type="match status" value="1"/>
</dbReference>
<dbReference type="PANTHER" id="PTHR43806">
    <property type="entry name" value="PEPTIDASE S8"/>
    <property type="match status" value="1"/>
</dbReference>
<dbReference type="InterPro" id="IPR023827">
    <property type="entry name" value="Peptidase_S8_Asp-AS"/>
</dbReference>
<dbReference type="AlphaFoldDB" id="T1ZF34"/>
<dbReference type="PROSITE" id="PS00137">
    <property type="entry name" value="SUBTILASE_HIS"/>
    <property type="match status" value="1"/>
</dbReference>
<feature type="signal peptide" evidence="9">
    <location>
        <begin position="1"/>
        <end position="22"/>
    </location>
</feature>
<dbReference type="PRINTS" id="PR00723">
    <property type="entry name" value="SUBTILISIN"/>
</dbReference>
<evidence type="ECO:0000256" key="7">
    <source>
        <dbReference type="PROSITE-ProRule" id="PRU01240"/>
    </source>
</evidence>
<dbReference type="eggNOG" id="COG1404">
    <property type="taxonomic scope" value="Bacteria"/>
</dbReference>
<evidence type="ECO:0000256" key="2">
    <source>
        <dbReference type="ARBA" id="ARBA00022670"/>
    </source>
</evidence>
<keyword evidence="3 5" id="KW-0378">Hydrolase</keyword>
<dbReference type="HOGENOM" id="CLU_032728_0_0_9"/>
<feature type="domain" description="Peptidase S8/S53" evidence="10">
    <location>
        <begin position="181"/>
        <end position="475"/>
    </location>
</feature>
<feature type="region of interest" description="Disordered" evidence="8">
    <location>
        <begin position="65"/>
        <end position="136"/>
    </location>
</feature>
<dbReference type="Gene3D" id="3.40.50.200">
    <property type="entry name" value="Peptidase S8/S53 domain"/>
    <property type="match status" value="1"/>
</dbReference>
<dbReference type="PIRSF" id="PIRSF037875">
    <property type="entry name" value="Peptidase_S8_lp"/>
    <property type="match status" value="1"/>
</dbReference>
<keyword evidence="2 5" id="KW-0645">Protease</keyword>
<gene>
    <name evidence="11" type="ORF">SIR_0968</name>
</gene>
<feature type="active site" description="Charge relay system" evidence="6 7">
    <location>
        <position position="189"/>
    </location>
</feature>
<evidence type="ECO:0000259" key="10">
    <source>
        <dbReference type="Pfam" id="PF00082"/>
    </source>
</evidence>
<keyword evidence="12" id="KW-1185">Reference proteome</keyword>
<evidence type="ECO:0000256" key="6">
    <source>
        <dbReference type="PIRSR" id="PIRSR037875-50"/>
    </source>
</evidence>
<comment type="pathway">
    <text evidence="5">Antibiotic biosynthesis.</text>
</comment>
<dbReference type="PROSITE" id="PS00136">
    <property type="entry name" value="SUBTILASE_ASP"/>
    <property type="match status" value="1"/>
</dbReference>
<name>T1ZF34_STRIT</name>
<dbReference type="GO" id="GO:0004252">
    <property type="term" value="F:serine-type endopeptidase activity"/>
    <property type="evidence" value="ECO:0007669"/>
    <property type="project" value="UniProtKB-UniRule"/>
</dbReference>
<dbReference type="Pfam" id="PF00082">
    <property type="entry name" value="Peptidase_S8"/>
    <property type="match status" value="1"/>
</dbReference>
<reference evidence="11 12" key="1">
    <citation type="journal article" date="2013" name="BMC Genomics">
        <title>Phylogenetic relationship and virulence inference of Streptococcus Anginosus Group: curated annotation and whole-genome comparative analysis support distinct species designation.</title>
        <authorList>
            <person name="Olson A.B."/>
            <person name="Kent H."/>
            <person name="Sibley C.D."/>
            <person name="Grinwis M.E."/>
            <person name="Mabon P."/>
            <person name="Ouellette C."/>
            <person name="Tyson S."/>
            <person name="Graham M."/>
            <person name="Tyler S.D."/>
            <person name="Van Domselaar G."/>
            <person name="Surette M.G."/>
            <person name="Corbett C.R."/>
        </authorList>
    </citation>
    <scope>NUCLEOTIDE SEQUENCE [LARGE SCALE GENOMIC DNA]</scope>
    <source>
        <strain evidence="11 12">B196</strain>
    </source>
</reference>
<feature type="active site" description="Charge relay system" evidence="6 7">
    <location>
        <position position="442"/>
    </location>
</feature>
<organism evidence="11 12">
    <name type="scientific">Streptococcus intermedius B196</name>
    <dbReference type="NCBI Taxonomy" id="862967"/>
    <lineage>
        <taxon>Bacteria</taxon>
        <taxon>Bacillati</taxon>
        <taxon>Bacillota</taxon>
        <taxon>Bacilli</taxon>
        <taxon>Lactobacillales</taxon>
        <taxon>Streptococcaceae</taxon>
        <taxon>Streptococcus</taxon>
        <taxon>Streptococcus anginosus group</taxon>
    </lineage>
</organism>
<keyword evidence="5 9" id="KW-0732">Signal</keyword>
<dbReference type="MEROPS" id="S08.059"/>
<dbReference type="InterPro" id="IPR050131">
    <property type="entry name" value="Peptidase_S8_subtilisin-like"/>
</dbReference>
<dbReference type="EC" id="3.4.21.-" evidence="5"/>
<evidence type="ECO:0000256" key="3">
    <source>
        <dbReference type="ARBA" id="ARBA00022801"/>
    </source>
</evidence>
<dbReference type="PATRIC" id="fig|862967.3.peg.973"/>
<dbReference type="InterPro" id="IPR000209">
    <property type="entry name" value="Peptidase_S8/S53_dom"/>
</dbReference>
<feature type="compositionally biased region" description="Low complexity" evidence="8">
    <location>
        <begin position="76"/>
        <end position="91"/>
    </location>
</feature>
<accession>T1ZF34</accession>
<protein>
    <recommendedName>
        <fullName evidence="5">Leader peptide-processing serine protease</fullName>
        <ecNumber evidence="5">3.4.21.-</ecNumber>
    </recommendedName>
</protein>
<evidence type="ECO:0000256" key="4">
    <source>
        <dbReference type="ARBA" id="ARBA00022825"/>
    </source>
</evidence>
<sequence>MKRVWIILLVLISLGLPISASGDTLEQGSSIPDNNNSIGISREISDSIPHSIGRNSEDEKNLAKVGANSSEKRSIENSSSHSTTSKIESSNLYQQSKEPCDRADNSSDQAESNSGDTNAISLKHCNPNNNGGATTKSATGDIVVEIKKKNYVDSHIFWNYQWDMQQITNNGESYTLHQISKKTSVGIIDSGILTEHSDLLSSLGSHMKNFVPKGGFNNEEDEEKGEAGYIIDKMGHGTEVAGQITANGNILGVAPGVTINIYRVFGERLSKAEWISEAIKKAADDGNQIITVSAGQYLMISGSYEDGTNDFQSYLKYKEAVDYATEKGSLVVAALGNDSLNVQDNEAMLNYIKKYKNIKIPGKIIDVPSVFKNVVAVGGIDSHGNISDFSNVMLGAIYAPAGTTINLKRYGQENFISQGYFLKDWIFTTSYTGWYQYVYGNSFAAPKVAAALALIADKYDIRNPMRLKNFLLSHSPEIKGIKILKIVELLNSELAMIDFDSEAQQNSVGILNFYAEQNVKRNINIQEKKVFNFYADGNNQINLLRKRVNLAKENDNPNVLPSLGEKKGNSLLMIGIELSILYLLIRRRNNN</sequence>
<feature type="chain" id="PRO_5004597157" description="Leader peptide-processing serine protease" evidence="9">
    <location>
        <begin position="23"/>
        <end position="591"/>
    </location>
</feature>
<dbReference type="CDD" id="cd07482">
    <property type="entry name" value="Peptidases_S8_Lantibiotic_specific_protease"/>
    <property type="match status" value="1"/>
</dbReference>
<evidence type="ECO:0000256" key="9">
    <source>
        <dbReference type="SAM" id="SignalP"/>
    </source>
</evidence>
<feature type="compositionally biased region" description="Polar residues" evidence="8">
    <location>
        <begin position="22"/>
        <end position="39"/>
    </location>
</feature>
<evidence type="ECO:0000256" key="5">
    <source>
        <dbReference type="PIRNR" id="PIRNR037875"/>
    </source>
</evidence>
<proteinExistence type="inferred from homology"/>
<evidence type="ECO:0000313" key="11">
    <source>
        <dbReference type="EMBL" id="AGU76331.1"/>
    </source>
</evidence>
<dbReference type="SUPFAM" id="SSF52743">
    <property type="entry name" value="Subtilisin-like"/>
    <property type="match status" value="1"/>
</dbReference>
<dbReference type="InterPro" id="IPR015500">
    <property type="entry name" value="Peptidase_S8_subtilisin-rel"/>
</dbReference>
<dbReference type="InterPro" id="IPR008357">
    <property type="entry name" value="Lanit_process"/>
</dbReference>
<dbReference type="EMBL" id="CP003857">
    <property type="protein sequence ID" value="AGU76331.1"/>
    <property type="molecule type" value="Genomic_DNA"/>
</dbReference>
<dbReference type="PRINTS" id="PR01779">
    <property type="entry name" value="LANTIPROCESS"/>
</dbReference>
<keyword evidence="5" id="KW-0865">Zymogen</keyword>
<evidence type="ECO:0000256" key="1">
    <source>
        <dbReference type="ARBA" id="ARBA00011073"/>
    </source>
</evidence>
<feature type="region of interest" description="Disordered" evidence="8">
    <location>
        <begin position="22"/>
        <end position="41"/>
    </location>
</feature>
<dbReference type="KEGG" id="sib:SIR_0968"/>
<feature type="compositionally biased region" description="Polar residues" evidence="8">
    <location>
        <begin position="106"/>
        <end position="136"/>
    </location>
</feature>
<comment type="similarity">
    <text evidence="1 5 7">Belongs to the peptidase S8 family.</text>
</comment>
<feature type="active site" description="Charge relay system" evidence="6 7">
    <location>
        <position position="236"/>
    </location>
</feature>